<dbReference type="Proteomes" id="UP000479710">
    <property type="component" value="Unassembled WGS sequence"/>
</dbReference>
<accession>A0A6G1FEB4</accession>
<name>A0A6G1FEB4_9ORYZ</name>
<feature type="signal peptide" evidence="1">
    <location>
        <begin position="1"/>
        <end position="19"/>
    </location>
</feature>
<proteinExistence type="predicted"/>
<feature type="chain" id="PRO_5026254795" evidence="1">
    <location>
        <begin position="20"/>
        <end position="115"/>
    </location>
</feature>
<comment type="caution">
    <text evidence="2">The sequence shown here is derived from an EMBL/GenBank/DDBJ whole genome shotgun (WGS) entry which is preliminary data.</text>
</comment>
<dbReference type="AlphaFoldDB" id="A0A6G1FEB4"/>
<sequence>MCLTLTAGLFAVIWRGSLQCSRGSVAGDRRPQLRQRCLRRRSRDRREGASGFQQGGDSLVRGSVVLEKAIWRQWIAHDGDYGKGAVVDGGVGDDYEAAVVDGGVAVLRVSHEDWA</sequence>
<keyword evidence="3" id="KW-1185">Reference proteome</keyword>
<keyword evidence="1" id="KW-0732">Signal</keyword>
<reference evidence="2 3" key="1">
    <citation type="submission" date="2019-11" db="EMBL/GenBank/DDBJ databases">
        <title>Whole genome sequence of Oryza granulata.</title>
        <authorList>
            <person name="Li W."/>
        </authorList>
    </citation>
    <scope>NUCLEOTIDE SEQUENCE [LARGE SCALE GENOMIC DNA]</scope>
    <source>
        <strain evidence="3">cv. Menghai</strain>
        <tissue evidence="2">Leaf</tissue>
    </source>
</reference>
<evidence type="ECO:0000256" key="1">
    <source>
        <dbReference type="SAM" id="SignalP"/>
    </source>
</evidence>
<evidence type="ECO:0000313" key="3">
    <source>
        <dbReference type="Proteomes" id="UP000479710"/>
    </source>
</evidence>
<protein>
    <submittedName>
        <fullName evidence="2">Uncharacterized protein</fullName>
    </submittedName>
</protein>
<organism evidence="2 3">
    <name type="scientific">Oryza meyeriana var. granulata</name>
    <dbReference type="NCBI Taxonomy" id="110450"/>
    <lineage>
        <taxon>Eukaryota</taxon>
        <taxon>Viridiplantae</taxon>
        <taxon>Streptophyta</taxon>
        <taxon>Embryophyta</taxon>
        <taxon>Tracheophyta</taxon>
        <taxon>Spermatophyta</taxon>
        <taxon>Magnoliopsida</taxon>
        <taxon>Liliopsida</taxon>
        <taxon>Poales</taxon>
        <taxon>Poaceae</taxon>
        <taxon>BOP clade</taxon>
        <taxon>Oryzoideae</taxon>
        <taxon>Oryzeae</taxon>
        <taxon>Oryzinae</taxon>
        <taxon>Oryza</taxon>
        <taxon>Oryza meyeriana</taxon>
    </lineage>
</organism>
<dbReference type="EMBL" id="SPHZ02000001">
    <property type="protein sequence ID" value="KAF0935270.1"/>
    <property type="molecule type" value="Genomic_DNA"/>
</dbReference>
<gene>
    <name evidence="2" type="ORF">E2562_031723</name>
</gene>
<evidence type="ECO:0000313" key="2">
    <source>
        <dbReference type="EMBL" id="KAF0935270.1"/>
    </source>
</evidence>